<comment type="similarity">
    <text evidence="7">Belongs to the binding-protein-dependent transport system permease family.</text>
</comment>
<dbReference type="InterPro" id="IPR000515">
    <property type="entry name" value="MetI-like"/>
</dbReference>
<dbReference type="CDD" id="cd06261">
    <property type="entry name" value="TM_PBP2"/>
    <property type="match status" value="1"/>
</dbReference>
<feature type="transmembrane region" description="Helical" evidence="7">
    <location>
        <begin position="102"/>
        <end position="120"/>
    </location>
</feature>
<feature type="transmembrane region" description="Helical" evidence="7">
    <location>
        <begin position="224"/>
        <end position="242"/>
    </location>
</feature>
<evidence type="ECO:0000313" key="9">
    <source>
        <dbReference type="EMBL" id="MCW2307330.1"/>
    </source>
</evidence>
<comment type="caution">
    <text evidence="9">The sequence shown here is derived from an EMBL/GenBank/DDBJ whole genome shotgun (WGS) entry which is preliminary data.</text>
</comment>
<feature type="transmembrane region" description="Helical" evidence="7">
    <location>
        <begin position="12"/>
        <end position="34"/>
    </location>
</feature>
<feature type="transmembrane region" description="Helical" evidence="7">
    <location>
        <begin position="70"/>
        <end position="90"/>
    </location>
</feature>
<keyword evidence="6 7" id="KW-0472">Membrane</keyword>
<organism evidence="9 10">
    <name type="scientific">Rhodobium gokarnense</name>
    <dbReference type="NCBI Taxonomy" id="364296"/>
    <lineage>
        <taxon>Bacteria</taxon>
        <taxon>Pseudomonadati</taxon>
        <taxon>Pseudomonadota</taxon>
        <taxon>Alphaproteobacteria</taxon>
        <taxon>Hyphomicrobiales</taxon>
        <taxon>Rhodobiaceae</taxon>
        <taxon>Rhodobium</taxon>
    </lineage>
</organism>
<dbReference type="Gene3D" id="1.10.3720.10">
    <property type="entry name" value="MetI-like"/>
    <property type="match status" value="1"/>
</dbReference>
<proteinExistence type="inferred from homology"/>
<dbReference type="Proteomes" id="UP001209755">
    <property type="component" value="Unassembled WGS sequence"/>
</dbReference>
<dbReference type="RefSeq" id="WP_264600987.1">
    <property type="nucleotide sequence ID" value="NZ_JAOQNS010000004.1"/>
</dbReference>
<evidence type="ECO:0000256" key="6">
    <source>
        <dbReference type="ARBA" id="ARBA00023136"/>
    </source>
</evidence>
<keyword evidence="3" id="KW-1003">Cell membrane</keyword>
<evidence type="ECO:0000313" key="10">
    <source>
        <dbReference type="Proteomes" id="UP001209755"/>
    </source>
</evidence>
<protein>
    <submittedName>
        <fullName evidence="9">NitT/TauT family transport system permease protein</fullName>
    </submittedName>
</protein>
<evidence type="ECO:0000259" key="8">
    <source>
        <dbReference type="PROSITE" id="PS50928"/>
    </source>
</evidence>
<keyword evidence="10" id="KW-1185">Reference proteome</keyword>
<keyword evidence="5 7" id="KW-1133">Transmembrane helix</keyword>
<name>A0ABT3HAA6_9HYPH</name>
<evidence type="ECO:0000256" key="4">
    <source>
        <dbReference type="ARBA" id="ARBA00022692"/>
    </source>
</evidence>
<comment type="subcellular location">
    <subcellularLocation>
        <location evidence="1 7">Cell membrane</location>
        <topology evidence="1 7">Multi-pass membrane protein</topology>
    </subcellularLocation>
</comment>
<dbReference type="InterPro" id="IPR035906">
    <property type="entry name" value="MetI-like_sf"/>
</dbReference>
<dbReference type="EMBL" id="JAOQNS010000004">
    <property type="protein sequence ID" value="MCW2307330.1"/>
    <property type="molecule type" value="Genomic_DNA"/>
</dbReference>
<evidence type="ECO:0000256" key="1">
    <source>
        <dbReference type="ARBA" id="ARBA00004651"/>
    </source>
</evidence>
<keyword evidence="2 7" id="KW-0813">Transport</keyword>
<evidence type="ECO:0000256" key="2">
    <source>
        <dbReference type="ARBA" id="ARBA00022448"/>
    </source>
</evidence>
<feature type="transmembrane region" description="Helical" evidence="7">
    <location>
        <begin position="126"/>
        <end position="146"/>
    </location>
</feature>
<dbReference type="PROSITE" id="PS50928">
    <property type="entry name" value="ABC_TM1"/>
    <property type="match status" value="1"/>
</dbReference>
<dbReference type="PANTHER" id="PTHR30151">
    <property type="entry name" value="ALKANE SULFONATE ABC TRANSPORTER-RELATED, MEMBRANE SUBUNIT"/>
    <property type="match status" value="1"/>
</dbReference>
<gene>
    <name evidence="9" type="ORF">M2319_001661</name>
</gene>
<dbReference type="SUPFAM" id="SSF161098">
    <property type="entry name" value="MetI-like"/>
    <property type="match status" value="1"/>
</dbReference>
<evidence type="ECO:0000256" key="5">
    <source>
        <dbReference type="ARBA" id="ARBA00022989"/>
    </source>
</evidence>
<keyword evidence="4 7" id="KW-0812">Transmembrane</keyword>
<evidence type="ECO:0000256" key="3">
    <source>
        <dbReference type="ARBA" id="ARBA00022475"/>
    </source>
</evidence>
<dbReference type="Pfam" id="PF00528">
    <property type="entry name" value="BPD_transp_1"/>
    <property type="match status" value="1"/>
</dbReference>
<accession>A0ABT3HAA6</accession>
<evidence type="ECO:0000256" key="7">
    <source>
        <dbReference type="RuleBase" id="RU363032"/>
    </source>
</evidence>
<feature type="domain" description="ABC transmembrane type-1" evidence="8">
    <location>
        <begin position="62"/>
        <end position="241"/>
    </location>
</feature>
<reference evidence="10" key="1">
    <citation type="submission" date="2023-07" db="EMBL/GenBank/DDBJ databases">
        <title>Genome sequencing of Purple Non-Sulfur Bacteria from various extreme environments.</title>
        <authorList>
            <person name="Mayer M."/>
        </authorList>
    </citation>
    <scope>NUCLEOTIDE SEQUENCE [LARGE SCALE GENOMIC DNA]</scope>
    <source>
        <strain evidence="10">DSM 17935</strain>
    </source>
</reference>
<sequence>MGKRADRRGFRPVLFAALGIALLLVLWQVGHLAYGSLVLPGLGETAVALWRMTFAGEVGPALAATAFHAAGGWIVGALIGVLAGTLAGLVDDVRFTLRPVAIVLLGVPAIAWIVLALLWFPGHSAVVFTVAVVTAPIVFAAAAEGARSLDGDLAKMARAYRAPPVAMALDVYAPHMLSHLFPAFTATLAMSWKVSVMAELLSGVGGIGDGLAAARARVDTAETMAWVVVLVAVLIVVDRLLLQPFQRRAELWRETGGTAP</sequence>
<dbReference type="PANTHER" id="PTHR30151:SF0">
    <property type="entry name" value="ABC TRANSPORTER PERMEASE PROTEIN MJ0413-RELATED"/>
    <property type="match status" value="1"/>
</dbReference>